<protein>
    <submittedName>
        <fullName evidence="2">DUF4434 domain-containing protein</fullName>
    </submittedName>
</protein>
<dbReference type="Proteomes" id="UP000593892">
    <property type="component" value="Chromosome"/>
</dbReference>
<dbReference type="Pfam" id="PF14488">
    <property type="entry name" value="DUF4434"/>
    <property type="match status" value="1"/>
</dbReference>
<name>A0A7S7SLV0_PALFE</name>
<accession>A0A7S7SLV0</accession>
<dbReference type="AlphaFoldDB" id="A0A7S7SLV0"/>
<dbReference type="Gene3D" id="3.20.20.80">
    <property type="entry name" value="Glycosidases"/>
    <property type="match status" value="1"/>
</dbReference>
<evidence type="ECO:0000259" key="1">
    <source>
        <dbReference type="Pfam" id="PF14488"/>
    </source>
</evidence>
<sequence length="305" mass="34074">MANKSRRAMLALAAGWAAGQGAPLVGGTFLQFWNFHKDWDGARWQALFGYLAELRVREVVIQWTRYDGIDYSGVTRRVLELADRAGMGVWVGLAYEPAWWRALEEGAGEALLRRTAEAHLALAAELKSVVRRQRAFRGWYLPEEIDDVHWQGAAAAGLHEHVKGLRRRLRPLAMSGFSNGRMAPAELGRFWRQVPGGGLDRVLFQDGIGAGKLTLENWPGYLQALERSLGRRLTVVVESFEAVPGAQGFQARPAGLERIRRQVELAGRYSKNAPVVFSLPEYATPLGGEAAARLYDEWIRVLRAR</sequence>
<dbReference type="KEGG" id="pfer:IRI77_07245"/>
<reference evidence="2 3" key="1">
    <citation type="submission" date="2020-10" db="EMBL/GenBank/DDBJ databases">
        <title>Complete genome sequence of Paludibaculum fermentans P105T, a facultatively anaerobic acidobacterium capable of dissimilatory Fe(III) reduction.</title>
        <authorList>
            <person name="Dedysh S.N."/>
            <person name="Beletsky A.V."/>
            <person name="Kulichevskaya I.S."/>
            <person name="Mardanov A.V."/>
            <person name="Ravin N.V."/>
        </authorList>
    </citation>
    <scope>NUCLEOTIDE SEQUENCE [LARGE SCALE GENOMIC DNA]</scope>
    <source>
        <strain evidence="2 3">P105</strain>
    </source>
</reference>
<gene>
    <name evidence="2" type="ORF">IRI77_07245</name>
</gene>
<evidence type="ECO:0000313" key="3">
    <source>
        <dbReference type="Proteomes" id="UP000593892"/>
    </source>
</evidence>
<proteinExistence type="predicted"/>
<dbReference type="EMBL" id="CP063849">
    <property type="protein sequence ID" value="QOY89739.1"/>
    <property type="molecule type" value="Genomic_DNA"/>
</dbReference>
<dbReference type="RefSeq" id="WP_194451401.1">
    <property type="nucleotide sequence ID" value="NZ_CP063849.1"/>
</dbReference>
<dbReference type="InterPro" id="IPR027849">
    <property type="entry name" value="DUF4434"/>
</dbReference>
<feature type="domain" description="DUF4434" evidence="1">
    <location>
        <begin position="26"/>
        <end position="283"/>
    </location>
</feature>
<keyword evidence="3" id="KW-1185">Reference proteome</keyword>
<organism evidence="2 3">
    <name type="scientific">Paludibaculum fermentans</name>
    <dbReference type="NCBI Taxonomy" id="1473598"/>
    <lineage>
        <taxon>Bacteria</taxon>
        <taxon>Pseudomonadati</taxon>
        <taxon>Acidobacteriota</taxon>
        <taxon>Terriglobia</taxon>
        <taxon>Bryobacterales</taxon>
        <taxon>Bryobacteraceae</taxon>
        <taxon>Paludibaculum</taxon>
    </lineage>
</organism>
<evidence type="ECO:0000313" key="2">
    <source>
        <dbReference type="EMBL" id="QOY89739.1"/>
    </source>
</evidence>